<organism evidence="2 3">
    <name type="scientific">Botrimarina mediterranea</name>
    <dbReference type="NCBI Taxonomy" id="2528022"/>
    <lineage>
        <taxon>Bacteria</taxon>
        <taxon>Pseudomonadati</taxon>
        <taxon>Planctomycetota</taxon>
        <taxon>Planctomycetia</taxon>
        <taxon>Pirellulales</taxon>
        <taxon>Lacipirellulaceae</taxon>
        <taxon>Botrimarina</taxon>
    </lineage>
</organism>
<dbReference type="AlphaFoldDB" id="A0A518K3V3"/>
<gene>
    <name evidence="2" type="ORF">Spa11_06620</name>
</gene>
<evidence type="ECO:0000256" key="1">
    <source>
        <dbReference type="SAM" id="MobiDB-lite"/>
    </source>
</evidence>
<keyword evidence="3" id="KW-1185">Reference proteome</keyword>
<protein>
    <recommendedName>
        <fullName evidence="4">TubC N-terminal docking domain-containing protein</fullName>
    </recommendedName>
</protein>
<sequence length="148" mass="15774">MDGADPIPGTAYPPATPAAMADLVQLLAERGVALRVSPGGELLIRDRDKRLSPADRAAVHHYRHDLADWLAAPGAAAPECGAFQHPKRDESDETARPRSEGSPAGPRCDRCGGVEFVEVPTHGGASVRRDCGRCGRTWGFPVWRGAVE</sequence>
<evidence type="ECO:0000313" key="2">
    <source>
        <dbReference type="EMBL" id="QDV72484.1"/>
    </source>
</evidence>
<dbReference type="KEGG" id="bmei:Spa11_06620"/>
<dbReference type="EMBL" id="CP036349">
    <property type="protein sequence ID" value="QDV72484.1"/>
    <property type="molecule type" value="Genomic_DNA"/>
</dbReference>
<dbReference type="RefSeq" id="WP_145107665.1">
    <property type="nucleotide sequence ID" value="NZ_CP036349.1"/>
</dbReference>
<evidence type="ECO:0008006" key="4">
    <source>
        <dbReference type="Google" id="ProtNLM"/>
    </source>
</evidence>
<accession>A0A518K3V3</accession>
<evidence type="ECO:0000313" key="3">
    <source>
        <dbReference type="Proteomes" id="UP000316426"/>
    </source>
</evidence>
<feature type="compositionally biased region" description="Basic and acidic residues" evidence="1">
    <location>
        <begin position="86"/>
        <end position="99"/>
    </location>
</feature>
<name>A0A518K3V3_9BACT</name>
<proteinExistence type="predicted"/>
<dbReference type="Proteomes" id="UP000316426">
    <property type="component" value="Chromosome"/>
</dbReference>
<reference evidence="2 3" key="1">
    <citation type="submission" date="2019-02" db="EMBL/GenBank/DDBJ databases">
        <title>Deep-cultivation of Planctomycetes and their phenomic and genomic characterization uncovers novel biology.</title>
        <authorList>
            <person name="Wiegand S."/>
            <person name="Jogler M."/>
            <person name="Boedeker C."/>
            <person name="Pinto D."/>
            <person name="Vollmers J."/>
            <person name="Rivas-Marin E."/>
            <person name="Kohn T."/>
            <person name="Peeters S.H."/>
            <person name="Heuer A."/>
            <person name="Rast P."/>
            <person name="Oberbeckmann S."/>
            <person name="Bunk B."/>
            <person name="Jeske O."/>
            <person name="Meyerdierks A."/>
            <person name="Storesund J.E."/>
            <person name="Kallscheuer N."/>
            <person name="Luecker S."/>
            <person name="Lage O.M."/>
            <person name="Pohl T."/>
            <person name="Merkel B.J."/>
            <person name="Hornburger P."/>
            <person name="Mueller R.-W."/>
            <person name="Bruemmer F."/>
            <person name="Labrenz M."/>
            <person name="Spormann A.M."/>
            <person name="Op den Camp H."/>
            <person name="Overmann J."/>
            <person name="Amann R."/>
            <person name="Jetten M.S.M."/>
            <person name="Mascher T."/>
            <person name="Medema M.H."/>
            <person name="Devos D.P."/>
            <person name="Kaster A.-K."/>
            <person name="Ovreas L."/>
            <person name="Rohde M."/>
            <person name="Galperin M.Y."/>
            <person name="Jogler C."/>
        </authorList>
    </citation>
    <scope>NUCLEOTIDE SEQUENCE [LARGE SCALE GENOMIC DNA]</scope>
    <source>
        <strain evidence="2 3">Spa11</strain>
    </source>
</reference>
<feature type="region of interest" description="Disordered" evidence="1">
    <location>
        <begin position="79"/>
        <end position="110"/>
    </location>
</feature>